<dbReference type="Proteomes" id="UP000033423">
    <property type="component" value="Unassembled WGS sequence"/>
</dbReference>
<evidence type="ECO:0000313" key="1">
    <source>
        <dbReference type="EMBL" id="KJU84375.1"/>
    </source>
</evidence>
<proteinExistence type="predicted"/>
<keyword evidence="2" id="KW-1185">Reference proteome</keyword>
<protein>
    <submittedName>
        <fullName evidence="1">RecB family nuclease and DNA segregation ATPase FtsK</fullName>
    </submittedName>
</protein>
<organism evidence="1 2">
    <name type="scientific">Candidatus Magnetobacterium bavaricum</name>
    <dbReference type="NCBI Taxonomy" id="29290"/>
    <lineage>
        <taxon>Bacteria</taxon>
        <taxon>Pseudomonadati</taxon>
        <taxon>Nitrospirota</taxon>
        <taxon>Thermodesulfovibrionia</taxon>
        <taxon>Thermodesulfovibrionales</taxon>
        <taxon>Candidatus Magnetobacteriaceae</taxon>
        <taxon>Candidatus Magnetobacterium</taxon>
    </lineage>
</organism>
<sequence length="398" mass="46689">MKKNHRQLEAFTLGILKKLIISGVKDKLIKKENIPISSSELRNIPYEKSEKSKKLLDWVKENIAILEKIFYGQIEEHDIRLSDDSKSTWLSVLFTYTYYIGDYHVRQNCIDWLIGGKFDQDEANKIGIKISNSSIKDENINELYKDRIKDFCELARFFRPFVFCIDQTEIYAKDERLVRSLGTLIQELVDYFYNHMTVVTAIKTTWEKKIKDNMDDSNLDRLSNPPITLQGMVEKQAEELINKRLKEAKCEDKKATFIDNGSFLRNLFEGESEIGVRKILTECSRRWIEIVNIVDPPPPLPTIKELYDNYVEKEKQESIVFKPDTFRWLVKEAANGLTGLKVTEYNAQTLHWSLSWRLFYFGFEAGSHHSTWQAIAREANRLFVHDKNTKVVMFRITD</sequence>
<name>A0A0F3GR25_9BACT</name>
<evidence type="ECO:0000313" key="2">
    <source>
        <dbReference type="Proteomes" id="UP000033423"/>
    </source>
</evidence>
<comment type="caution">
    <text evidence="1">The sequence shown here is derived from an EMBL/GenBank/DDBJ whole genome shotgun (WGS) entry which is preliminary data.</text>
</comment>
<dbReference type="AlphaFoldDB" id="A0A0F3GR25"/>
<reference evidence="1 2" key="1">
    <citation type="submission" date="2015-02" db="EMBL/GenBank/DDBJ databases">
        <title>Single-cell genomics of uncultivated deep-branching MTB reveals a conserved set of magnetosome genes.</title>
        <authorList>
            <person name="Kolinko S."/>
            <person name="Richter M."/>
            <person name="Glockner F.O."/>
            <person name="Brachmann A."/>
            <person name="Schuler D."/>
        </authorList>
    </citation>
    <scope>NUCLEOTIDE SEQUENCE [LARGE SCALE GENOMIC DNA]</scope>
    <source>
        <strain evidence="1">TM-1</strain>
    </source>
</reference>
<accession>A0A0F3GR25</accession>
<gene>
    <name evidence="1" type="ORF">MBAV_003431</name>
</gene>
<dbReference type="EMBL" id="LACI01001495">
    <property type="protein sequence ID" value="KJU84375.1"/>
    <property type="molecule type" value="Genomic_DNA"/>
</dbReference>